<reference evidence="3" key="2">
    <citation type="submission" date="2022-01" db="EMBL/GenBank/DDBJ databases">
        <authorList>
            <person name="Yamashiro T."/>
            <person name="Shiraishi A."/>
            <person name="Satake H."/>
            <person name="Nakayama K."/>
        </authorList>
    </citation>
    <scope>NUCLEOTIDE SEQUENCE</scope>
</reference>
<evidence type="ECO:0000313" key="4">
    <source>
        <dbReference type="Proteomes" id="UP001151760"/>
    </source>
</evidence>
<dbReference type="InterPro" id="IPR013103">
    <property type="entry name" value="RVT_2"/>
</dbReference>
<gene>
    <name evidence="3" type="ORF">Tco_0843363</name>
</gene>
<accession>A0ABQ5B1W5</accession>
<dbReference type="PANTHER" id="PTHR11439:SF483">
    <property type="entry name" value="PEPTIDE SYNTHASE GLIP-LIKE, PUTATIVE (AFU_ORTHOLOGUE AFUA_3G12920)-RELATED"/>
    <property type="match status" value="1"/>
</dbReference>
<proteinExistence type="predicted"/>
<comment type="caution">
    <text evidence="3">The sequence shown here is derived from an EMBL/GenBank/DDBJ whole genome shotgun (WGS) entry which is preliminary data.</text>
</comment>
<keyword evidence="4" id="KW-1185">Reference proteome</keyword>
<protein>
    <submittedName>
        <fullName evidence="3">Uncharacterized mitochondrial protein-like protein</fullName>
    </submittedName>
</protein>
<dbReference type="InterPro" id="IPR054722">
    <property type="entry name" value="PolX-like_BBD"/>
</dbReference>
<evidence type="ECO:0000259" key="1">
    <source>
        <dbReference type="Pfam" id="PF07727"/>
    </source>
</evidence>
<reference evidence="3" key="1">
    <citation type="journal article" date="2022" name="Int. J. Mol. Sci.">
        <title>Draft Genome of Tanacetum Coccineum: Genomic Comparison of Closely Related Tanacetum-Family Plants.</title>
        <authorList>
            <person name="Yamashiro T."/>
            <person name="Shiraishi A."/>
            <person name="Nakayama K."/>
            <person name="Satake H."/>
        </authorList>
    </citation>
    <scope>NUCLEOTIDE SEQUENCE</scope>
</reference>
<feature type="domain" description="Reverse transcriptase Ty1/copia-type" evidence="1">
    <location>
        <begin position="324"/>
        <end position="390"/>
    </location>
</feature>
<evidence type="ECO:0000259" key="2">
    <source>
        <dbReference type="Pfam" id="PF22936"/>
    </source>
</evidence>
<dbReference type="Pfam" id="PF07727">
    <property type="entry name" value="RVT_2"/>
    <property type="match status" value="1"/>
</dbReference>
<dbReference type="Pfam" id="PF14223">
    <property type="entry name" value="Retrotran_gag_2"/>
    <property type="match status" value="1"/>
</dbReference>
<evidence type="ECO:0000313" key="3">
    <source>
        <dbReference type="EMBL" id="GJT08901.1"/>
    </source>
</evidence>
<dbReference type="EMBL" id="BQNB010012866">
    <property type="protein sequence ID" value="GJT08901.1"/>
    <property type="molecule type" value="Genomic_DNA"/>
</dbReference>
<sequence length="546" mass="62621">MEDAYGSSSWNSWSMGYEDLVLQIGNLKTGKEIWEVIKTRNLGVDRVKEVRLQTLVTEFENLKMLHNGTIDEYAKKLSGIASKSATLGEVMSELKLVNKFLTSLPKCFFYIVAALEQVLDLKTTGFEDVIGRLKAYEERVKEEDRANDPQENFFMLGLNIPTGIMTQVKEEDVAHTLEIVDEVEVKDVVGTTRKTKCYRYDQYGHFVSKCPKQNQNHEVNLNEIQEKEKYTPPKSESNTDDKDDVWFGDGSCVSIKGKGSILFQGENCEHKLLKDDYYISALRSNVISLRQATIFGYDISIRAGKGWKIHHLNVKMNFLNVDRKKLDSTLKEMGFLQCMHEKAVYRKVPNKEFIIVAVNKDDIFMTGTSLDLINKFKRIMASQFEMSDLGLKLSKAKDKPEVEATQYRKMVSCLHYLLHTRPDLTYSVGVISRYMQSPRESHARTIKKILRYLKGTTSFRIKYKWGNDMRLVGYNGHNVDIDDGRSTTGHVFYLGTSPITWFFWVKGFLGKCITLKKRFNTKDVGESHTSARYKGKKVNITSTTTP</sequence>
<dbReference type="PANTHER" id="PTHR11439">
    <property type="entry name" value="GAG-POL-RELATED RETROTRANSPOSON"/>
    <property type="match status" value="1"/>
</dbReference>
<organism evidence="3 4">
    <name type="scientific">Tanacetum coccineum</name>
    <dbReference type="NCBI Taxonomy" id="301880"/>
    <lineage>
        <taxon>Eukaryota</taxon>
        <taxon>Viridiplantae</taxon>
        <taxon>Streptophyta</taxon>
        <taxon>Embryophyta</taxon>
        <taxon>Tracheophyta</taxon>
        <taxon>Spermatophyta</taxon>
        <taxon>Magnoliopsida</taxon>
        <taxon>eudicotyledons</taxon>
        <taxon>Gunneridae</taxon>
        <taxon>Pentapetalae</taxon>
        <taxon>asterids</taxon>
        <taxon>campanulids</taxon>
        <taxon>Asterales</taxon>
        <taxon>Asteraceae</taxon>
        <taxon>Asteroideae</taxon>
        <taxon>Anthemideae</taxon>
        <taxon>Anthemidinae</taxon>
        <taxon>Tanacetum</taxon>
    </lineage>
</organism>
<dbReference type="Proteomes" id="UP001151760">
    <property type="component" value="Unassembled WGS sequence"/>
</dbReference>
<dbReference type="Pfam" id="PF22936">
    <property type="entry name" value="Pol_BBD"/>
    <property type="match status" value="1"/>
</dbReference>
<feature type="domain" description="Retrovirus-related Pol polyprotein from transposon TNT 1-94-like beta-barrel" evidence="2">
    <location>
        <begin position="241"/>
        <end position="296"/>
    </location>
</feature>
<name>A0ABQ5B1W5_9ASTR</name>